<comment type="caution">
    <text evidence="1">The sequence shown here is derived from an EMBL/GenBank/DDBJ whole genome shotgun (WGS) entry which is preliminary data.</text>
</comment>
<evidence type="ECO:0000313" key="1">
    <source>
        <dbReference type="EMBL" id="MCZ2688526.1"/>
    </source>
</evidence>
<protein>
    <submittedName>
        <fullName evidence="1">NVEALA domain-containing protein</fullName>
    </submittedName>
</protein>
<name>A0A9Q4JI55_BACFG</name>
<dbReference type="AlphaFoldDB" id="A0A9Q4JI55"/>
<organism evidence="1 2">
    <name type="scientific">Bacteroides fragilis</name>
    <dbReference type="NCBI Taxonomy" id="817"/>
    <lineage>
        <taxon>Bacteria</taxon>
        <taxon>Pseudomonadati</taxon>
        <taxon>Bacteroidota</taxon>
        <taxon>Bacteroidia</taxon>
        <taxon>Bacteroidales</taxon>
        <taxon>Bacteroidaceae</taxon>
        <taxon>Bacteroides</taxon>
    </lineage>
</organism>
<dbReference type="EMBL" id="JAPTZU010000007">
    <property type="protein sequence ID" value="MCZ2688526.1"/>
    <property type="molecule type" value="Genomic_DNA"/>
</dbReference>
<evidence type="ECO:0000313" key="2">
    <source>
        <dbReference type="Proteomes" id="UP001079672"/>
    </source>
</evidence>
<reference evidence="1" key="1">
    <citation type="submission" date="2022-12" db="EMBL/GenBank/DDBJ databases">
        <title>Development of a Multilocus Sequence Typing Scheme for Bacteroides fragilis Based on Whole Genome Sequencing Data and Clinical Application.</title>
        <authorList>
            <person name="Nielsen F.D."/>
            <person name="Justesen U.S."/>
        </authorList>
    </citation>
    <scope>NUCLEOTIDE SEQUENCE</scope>
    <source>
        <strain evidence="1">BF_AM_ODE_DK_2015_4</strain>
    </source>
</reference>
<dbReference type="RefSeq" id="WP_032539222.1">
    <property type="nucleotide sequence ID" value="NZ_CP037440.1"/>
</dbReference>
<proteinExistence type="predicted"/>
<sequence>MKVKFSVVGVLLISLFTVVNIVKSNQKNKKIEDIMLVNVESLAFPEGGIGSDMRIATKHVCYLNNEVFDESTGRLEHIPVEGRIGICDGTEGACRS</sequence>
<accession>A0A9Q4JI55</accession>
<dbReference type="Proteomes" id="UP001079672">
    <property type="component" value="Unassembled WGS sequence"/>
</dbReference>
<gene>
    <name evidence="1" type="ORF">O1433_13565</name>
</gene>